<keyword evidence="2" id="KW-0863">Zinc-finger</keyword>
<keyword evidence="1" id="KW-0479">Metal-binding</keyword>
<dbReference type="GO" id="GO:0006338">
    <property type="term" value="P:chromatin remodeling"/>
    <property type="evidence" value="ECO:0007669"/>
    <property type="project" value="InterPro"/>
</dbReference>
<evidence type="ECO:0000256" key="4">
    <source>
        <dbReference type="SAM" id="MobiDB-lite"/>
    </source>
</evidence>
<evidence type="ECO:0000256" key="1">
    <source>
        <dbReference type="ARBA" id="ARBA00022723"/>
    </source>
</evidence>
<dbReference type="AlphaFoldDB" id="A0A4P9W8U0"/>
<name>A0A4P9W8U0_9FUNG</name>
<dbReference type="PANTHER" id="PTHR13093">
    <property type="entry name" value="ZINC FINGER HIT DOMAIN CONTAINING PROTEIN 1"/>
    <property type="match status" value="1"/>
</dbReference>
<dbReference type="Proteomes" id="UP000269721">
    <property type="component" value="Unassembled WGS sequence"/>
</dbReference>
<keyword evidence="3" id="KW-0862">Zinc</keyword>
<organism evidence="5 6">
    <name type="scientific">Blyttiomyces helicus</name>
    <dbReference type="NCBI Taxonomy" id="388810"/>
    <lineage>
        <taxon>Eukaryota</taxon>
        <taxon>Fungi</taxon>
        <taxon>Fungi incertae sedis</taxon>
        <taxon>Chytridiomycota</taxon>
        <taxon>Chytridiomycota incertae sedis</taxon>
        <taxon>Chytridiomycetes</taxon>
        <taxon>Chytridiomycetes incertae sedis</taxon>
        <taxon>Blyttiomyces</taxon>
    </lineage>
</organism>
<evidence type="ECO:0000256" key="3">
    <source>
        <dbReference type="ARBA" id="ARBA00022833"/>
    </source>
</evidence>
<proteinExistence type="predicted"/>
<keyword evidence="6" id="KW-1185">Reference proteome</keyword>
<gene>
    <name evidence="5" type="ORF">BDK51DRAFT_27645</name>
</gene>
<dbReference type="OrthoDB" id="74807at2759"/>
<evidence type="ECO:0000313" key="5">
    <source>
        <dbReference type="EMBL" id="RKO88951.1"/>
    </source>
</evidence>
<reference evidence="6" key="1">
    <citation type="journal article" date="2018" name="Nat. Microbiol.">
        <title>Leveraging single-cell genomics to expand the fungal tree of life.</title>
        <authorList>
            <person name="Ahrendt S.R."/>
            <person name="Quandt C.A."/>
            <person name="Ciobanu D."/>
            <person name="Clum A."/>
            <person name="Salamov A."/>
            <person name="Andreopoulos B."/>
            <person name="Cheng J.F."/>
            <person name="Woyke T."/>
            <person name="Pelin A."/>
            <person name="Henrissat B."/>
            <person name="Reynolds N.K."/>
            <person name="Benny G.L."/>
            <person name="Smith M.E."/>
            <person name="James T.Y."/>
            <person name="Grigoriev I.V."/>
        </authorList>
    </citation>
    <scope>NUCLEOTIDE SEQUENCE [LARGE SCALE GENOMIC DNA]</scope>
</reference>
<evidence type="ECO:0000313" key="6">
    <source>
        <dbReference type="Proteomes" id="UP000269721"/>
    </source>
</evidence>
<evidence type="ECO:0000256" key="2">
    <source>
        <dbReference type="ARBA" id="ARBA00022771"/>
    </source>
</evidence>
<accession>A0A4P9W8U0</accession>
<dbReference type="GO" id="GO:0008270">
    <property type="term" value="F:zinc ion binding"/>
    <property type="evidence" value="ECO:0007669"/>
    <property type="project" value="UniProtKB-KW"/>
</dbReference>
<feature type="region of interest" description="Disordered" evidence="4">
    <location>
        <begin position="36"/>
        <end position="65"/>
    </location>
</feature>
<dbReference type="InterPro" id="IPR039723">
    <property type="entry name" value="Vps71/ZNHIT1"/>
</dbReference>
<dbReference type="EMBL" id="KZ996383">
    <property type="protein sequence ID" value="RKO88951.1"/>
    <property type="molecule type" value="Genomic_DNA"/>
</dbReference>
<protein>
    <submittedName>
        <fullName evidence="5">Uncharacterized protein</fullName>
    </submittedName>
</protein>
<sequence>MASKDRSVVLDSLSRERAHLRRLDELERDNFVVIPEPDPTLSSRKATMRNLESDEAGGSKKGRKSAVRKLLVQRKSLAVLIQESRIGEQPPDVPTYLTVAVGPSKFPARKFCSVCGYPFLPMQSMFSRTPQEPVSKRNTPFP</sequence>